<dbReference type="AlphaFoldDB" id="A0A1Q2HNY2"/>
<accession>A0A1Q2HNY2</accession>
<evidence type="ECO:0000256" key="3">
    <source>
        <dbReference type="ARBA" id="ARBA00023163"/>
    </source>
</evidence>
<name>A0A1Q2HNY2_9BACT</name>
<gene>
    <name evidence="5" type="ORF">L21SP3_00727</name>
</gene>
<keyword evidence="6" id="KW-1185">Reference proteome</keyword>
<dbReference type="InterPro" id="IPR036286">
    <property type="entry name" value="LexA/Signal_pep-like_sf"/>
</dbReference>
<dbReference type="InterPro" id="IPR039418">
    <property type="entry name" value="LexA-like"/>
</dbReference>
<dbReference type="OrthoDB" id="9812960at2"/>
<dbReference type="PANTHER" id="PTHR40661:SF3">
    <property type="entry name" value="FELS-1 PROPHAGE TRANSCRIPTIONAL REGULATOR"/>
    <property type="match status" value="1"/>
</dbReference>
<dbReference type="EMBL" id="CP019633">
    <property type="protein sequence ID" value="AQQ08933.1"/>
    <property type="molecule type" value="Genomic_DNA"/>
</dbReference>
<reference evidence="6" key="1">
    <citation type="submission" date="2017-02" db="EMBL/GenBank/DDBJ databases">
        <title>Comparative genomics and description of representatives of a novel lineage of planctomycetes thriving in anoxic sediments.</title>
        <authorList>
            <person name="Spring S."/>
            <person name="Bunk B."/>
            <person name="Sproer C."/>
            <person name="Klenk H.-P."/>
        </authorList>
    </citation>
    <scope>NUCLEOTIDE SEQUENCE [LARGE SCALE GENOMIC DNA]</scope>
    <source>
        <strain evidence="6">L21-RPul-D3</strain>
    </source>
</reference>
<sequence length="256" mass="29132">MVLGKIIRKRRKELGLTLDAVSEKIGYSKPYISTVETGKVRNPPGQEFLTKLEDLLGFDRGELLYLAEMKKMPMPLRDQIEGSFVENERFRRILSEMLQEDNTGQVRQFLEKHHLDIKDFRSNSVSGVIPVINKVSAGYPAEFGDLSYPAGFADEYINCPGLNDPNAFAVRVVGDSMMPEYSEGDIVVFSPSRAVNNGDDCFVRFKDPFEATFKRVYYENEGSIRLQPRNTDFPPSKVCSDRLNGVYKAVLKYQYL</sequence>
<keyword evidence="1" id="KW-0805">Transcription regulation</keyword>
<dbReference type="STRING" id="1940790.L21SP3_00727"/>
<keyword evidence="2" id="KW-0238">DNA-binding</keyword>
<dbReference type="RefSeq" id="WP_077539399.1">
    <property type="nucleotide sequence ID" value="NZ_CP019633.1"/>
</dbReference>
<dbReference type="CDD" id="cd06529">
    <property type="entry name" value="S24_LexA-like"/>
    <property type="match status" value="1"/>
</dbReference>
<dbReference type="SUPFAM" id="SSF51306">
    <property type="entry name" value="LexA/Signal peptidase"/>
    <property type="match status" value="1"/>
</dbReference>
<protein>
    <submittedName>
        <fullName evidence="5">LexA repressor</fullName>
    </submittedName>
</protein>
<dbReference type="GO" id="GO:0003677">
    <property type="term" value="F:DNA binding"/>
    <property type="evidence" value="ECO:0007669"/>
    <property type="project" value="UniProtKB-KW"/>
</dbReference>
<dbReference type="SUPFAM" id="SSF47413">
    <property type="entry name" value="lambda repressor-like DNA-binding domains"/>
    <property type="match status" value="1"/>
</dbReference>
<evidence type="ECO:0000256" key="2">
    <source>
        <dbReference type="ARBA" id="ARBA00023125"/>
    </source>
</evidence>
<organism evidence="5 6">
    <name type="scientific">Sedimentisphaera cyanobacteriorum</name>
    <dbReference type="NCBI Taxonomy" id="1940790"/>
    <lineage>
        <taxon>Bacteria</taxon>
        <taxon>Pseudomonadati</taxon>
        <taxon>Planctomycetota</taxon>
        <taxon>Phycisphaerae</taxon>
        <taxon>Sedimentisphaerales</taxon>
        <taxon>Sedimentisphaeraceae</taxon>
        <taxon>Sedimentisphaera</taxon>
    </lineage>
</organism>
<dbReference type="Pfam" id="PF01381">
    <property type="entry name" value="HTH_3"/>
    <property type="match status" value="1"/>
</dbReference>
<dbReference type="SMART" id="SM00530">
    <property type="entry name" value="HTH_XRE"/>
    <property type="match status" value="1"/>
</dbReference>
<proteinExistence type="predicted"/>
<evidence type="ECO:0000256" key="1">
    <source>
        <dbReference type="ARBA" id="ARBA00023015"/>
    </source>
</evidence>
<feature type="domain" description="HTH cro/C1-type" evidence="4">
    <location>
        <begin position="7"/>
        <end position="63"/>
    </location>
</feature>
<dbReference type="KEGG" id="pbu:L21SP3_00727"/>
<dbReference type="Gene3D" id="1.10.260.40">
    <property type="entry name" value="lambda repressor-like DNA-binding domains"/>
    <property type="match status" value="1"/>
</dbReference>
<evidence type="ECO:0000313" key="6">
    <source>
        <dbReference type="Proteomes" id="UP000188273"/>
    </source>
</evidence>
<dbReference type="Proteomes" id="UP000188273">
    <property type="component" value="Chromosome"/>
</dbReference>
<dbReference type="InterPro" id="IPR015927">
    <property type="entry name" value="Peptidase_S24_S26A/B/C"/>
</dbReference>
<evidence type="ECO:0000259" key="4">
    <source>
        <dbReference type="PROSITE" id="PS50943"/>
    </source>
</evidence>
<evidence type="ECO:0000313" key="5">
    <source>
        <dbReference type="EMBL" id="AQQ08933.1"/>
    </source>
</evidence>
<keyword evidence="3" id="KW-0804">Transcription</keyword>
<dbReference type="InterPro" id="IPR010982">
    <property type="entry name" value="Lambda_DNA-bd_dom_sf"/>
</dbReference>
<dbReference type="PANTHER" id="PTHR40661">
    <property type="match status" value="1"/>
</dbReference>
<dbReference type="Gene3D" id="2.10.109.10">
    <property type="entry name" value="Umud Fragment, subunit A"/>
    <property type="match status" value="1"/>
</dbReference>
<dbReference type="Pfam" id="PF00717">
    <property type="entry name" value="Peptidase_S24"/>
    <property type="match status" value="1"/>
</dbReference>
<dbReference type="InterPro" id="IPR001387">
    <property type="entry name" value="Cro/C1-type_HTH"/>
</dbReference>
<dbReference type="PROSITE" id="PS50943">
    <property type="entry name" value="HTH_CROC1"/>
    <property type="match status" value="1"/>
</dbReference>
<dbReference type="CDD" id="cd00093">
    <property type="entry name" value="HTH_XRE"/>
    <property type="match status" value="1"/>
</dbReference>